<feature type="signal peptide" evidence="1">
    <location>
        <begin position="1"/>
        <end position="29"/>
    </location>
</feature>
<comment type="caution">
    <text evidence="2">The sequence shown here is derived from an EMBL/GenBank/DDBJ whole genome shotgun (WGS) entry which is preliminary data.</text>
</comment>
<protein>
    <submittedName>
        <fullName evidence="2">Uncharacterized protein</fullName>
    </submittedName>
</protein>
<dbReference type="AlphaFoldDB" id="A0A2T2YJ67"/>
<evidence type="ECO:0000313" key="2">
    <source>
        <dbReference type="EMBL" id="PSR55548.1"/>
    </source>
</evidence>
<feature type="chain" id="PRO_5015674867" evidence="1">
    <location>
        <begin position="30"/>
        <end position="952"/>
    </location>
</feature>
<name>A0A2T2YJ67_9BACT</name>
<dbReference type="EMBL" id="PYFT01000001">
    <property type="protein sequence ID" value="PSR55548.1"/>
    <property type="molecule type" value="Genomic_DNA"/>
</dbReference>
<keyword evidence="3" id="KW-1185">Reference proteome</keyword>
<keyword evidence="1" id="KW-0732">Signal</keyword>
<proteinExistence type="predicted"/>
<dbReference type="SUPFAM" id="SSF82171">
    <property type="entry name" value="DPP6 N-terminal domain-like"/>
    <property type="match status" value="1"/>
</dbReference>
<dbReference type="Proteomes" id="UP000240357">
    <property type="component" value="Unassembled WGS sequence"/>
</dbReference>
<dbReference type="Gene3D" id="2.120.10.30">
    <property type="entry name" value="TolB, C-terminal domain"/>
    <property type="match status" value="1"/>
</dbReference>
<evidence type="ECO:0000256" key="1">
    <source>
        <dbReference type="SAM" id="SignalP"/>
    </source>
</evidence>
<dbReference type="InterPro" id="IPR011042">
    <property type="entry name" value="6-blade_b-propeller_TolB-like"/>
</dbReference>
<organism evidence="2 3">
    <name type="scientific">Adhaeribacter arboris</name>
    <dbReference type="NCBI Taxonomy" id="2072846"/>
    <lineage>
        <taxon>Bacteria</taxon>
        <taxon>Pseudomonadati</taxon>
        <taxon>Bacteroidota</taxon>
        <taxon>Cytophagia</taxon>
        <taxon>Cytophagales</taxon>
        <taxon>Hymenobacteraceae</taxon>
        <taxon>Adhaeribacter</taxon>
    </lineage>
</organism>
<dbReference type="RefSeq" id="WP_106931728.1">
    <property type="nucleotide sequence ID" value="NZ_PYFT01000001.1"/>
</dbReference>
<gene>
    <name evidence="2" type="ORF">AHMF7605_19575</name>
</gene>
<reference evidence="2 3" key="1">
    <citation type="submission" date="2018-03" db="EMBL/GenBank/DDBJ databases">
        <title>Adhaeribacter sp. HMF7605 Genome sequencing and assembly.</title>
        <authorList>
            <person name="Kang H."/>
            <person name="Kang J."/>
            <person name="Cha I."/>
            <person name="Kim H."/>
            <person name="Joh K."/>
        </authorList>
    </citation>
    <scope>NUCLEOTIDE SEQUENCE [LARGE SCALE GENOMIC DNA]</scope>
    <source>
        <strain evidence="2 3">HMF7605</strain>
    </source>
</reference>
<dbReference type="OrthoDB" id="9799878at2"/>
<evidence type="ECO:0000313" key="3">
    <source>
        <dbReference type="Proteomes" id="UP000240357"/>
    </source>
</evidence>
<accession>A0A2T2YJ67</accession>
<dbReference type="PANTHER" id="PTHR36842">
    <property type="entry name" value="PROTEIN TOLB HOMOLOG"/>
    <property type="match status" value="1"/>
</dbReference>
<sequence>MPICTLLLTPKRSVLLVFAFFLITYVAQAQLNTNPPNVSWRQINTEKFQIIFPSDFEKEAQRVANTLQYLHAPLSRTLGREPRRLPLILQNRNAIANGFVTLAPRRSEFYTMPTQDYTLLGTNRWLDLLAVHEFRHVVQYDKARQGTSKLAYYLFGDYGLSVANNLALPNWFWEGDAVGTETAFTSSGRGRTPDFDLLYRTNLLSDRNYSYNKQHLGSFKDPVPNHYVLGYHFTTYGRRHYGPEFWGKVVDQASSRFFVPFIFSSAMRYETGYRLPANYRRMQHELDSLWTQQANQIKPTEATTITKRINSTYTHYEFPQELSDGSIVALKSGLGDYPHFVKIAADGQEKKLFTPGPINGNAMLSVAQNKIVWSEYEFDPRWQVRTYSVIKYFDVTTGKQHVLQRKTRLAAPAFSPDASKIAAIETSLQNDYTLVILDANTGQELQRIPAPENSFISMPRWAPDGKSIVLLRTAQGRRSISLLNIETSTFTELLEPTTENIGHPVLAGNYVYFNAPYLGIENVFALDVTTRKQFQVTARPFAGINAVVSHNGKQILFNDFTKTGYDVARMENNPAAWIPLEQVPDIRVKYYQPLVEQEGKPNILTEVPTKVYPVQPYSKFKHSIKPHSWVPGRDVINNTLTATVFSQDLLSTTLTSLGYTYNVNEESSRAFADISYQGFYPIINLTGAVGQRAEVEDDSLSYGWRENSLTAGLQLPLNLTHSRYNETLTLGASASLTSIAGYERPRQALTEQSNGALRSVQYSLAYNRVFTTSKRDLAGRFEQRLAVNYFHTPMGGDYQSSLLAASVRLAFPGLFKHHSFQIGGNYQQQGVENYRFASTLVFPRGYRYRSHQNFSSGFVQYKLPLWYPDLALGPILYFQRLRGNVFFDYGRGWSTKTVYQPNKRYQSVGAELVTDFNIMRLNSILLNVGVRASYLPKEKDYELEFLVLDLGF</sequence>
<dbReference type="PANTHER" id="PTHR36842:SF2">
    <property type="entry name" value="SLR0505 PROTEIN"/>
    <property type="match status" value="1"/>
</dbReference>